<keyword evidence="1" id="KW-0812">Transmembrane</keyword>
<dbReference type="Proteomes" id="UP000477010">
    <property type="component" value="Unassembled WGS sequence"/>
</dbReference>
<organism evidence="2 3">
    <name type="scientific">Faecalibacterium prausnitzii</name>
    <dbReference type="NCBI Taxonomy" id="853"/>
    <lineage>
        <taxon>Bacteria</taxon>
        <taxon>Bacillati</taxon>
        <taxon>Bacillota</taxon>
        <taxon>Clostridia</taxon>
        <taxon>Eubacteriales</taxon>
        <taxon>Oscillospiraceae</taxon>
        <taxon>Faecalibacterium</taxon>
    </lineage>
</organism>
<name>A0A6A8KQ91_9FIRM</name>
<sequence>MEKSLNEYLEKIEKYLKPLIVSERVDIVKEIKSEMLELQASGTSTEQIIERLGNPKELARAYLGEAVAKNNGFNWRRLSAVIAFYSLAGIGGMFVLPITSICGIAFMVSGVLCPIAGIIKLVAHLMGYEITEIGISIGAFSANAIAFLPISILIGAVIFAIGWLLWKLTIVIIKSMSKGKKKLDQ</sequence>
<accession>A0A6A8KQ91</accession>
<dbReference type="Pfam" id="PF22564">
    <property type="entry name" value="HAAS"/>
    <property type="match status" value="1"/>
</dbReference>
<feature type="transmembrane region" description="Helical" evidence="1">
    <location>
        <begin position="78"/>
        <end position="98"/>
    </location>
</feature>
<protein>
    <submittedName>
        <fullName evidence="2">DUF1700 domain-containing protein</fullName>
    </submittedName>
</protein>
<feature type="transmembrane region" description="Helical" evidence="1">
    <location>
        <begin position="154"/>
        <end position="173"/>
    </location>
</feature>
<proteinExistence type="predicted"/>
<evidence type="ECO:0000313" key="3">
    <source>
        <dbReference type="Proteomes" id="UP000477010"/>
    </source>
</evidence>
<dbReference type="AlphaFoldDB" id="A0A6A8KQ91"/>
<dbReference type="EMBL" id="WKQE01000017">
    <property type="protein sequence ID" value="MSC81408.1"/>
    <property type="molecule type" value="Genomic_DNA"/>
</dbReference>
<gene>
    <name evidence="2" type="ORF">GKD85_11425</name>
</gene>
<evidence type="ECO:0000256" key="1">
    <source>
        <dbReference type="SAM" id="Phobius"/>
    </source>
</evidence>
<comment type="caution">
    <text evidence="2">The sequence shown here is derived from an EMBL/GenBank/DDBJ whole genome shotgun (WGS) entry which is preliminary data.</text>
</comment>
<keyword evidence="1" id="KW-0472">Membrane</keyword>
<evidence type="ECO:0000313" key="2">
    <source>
        <dbReference type="EMBL" id="MSC81408.1"/>
    </source>
</evidence>
<reference evidence="2 3" key="1">
    <citation type="journal article" date="2019" name="Nat. Med.">
        <title>A library of human gut bacterial isolates paired with longitudinal multiomics data enables mechanistic microbiome research.</title>
        <authorList>
            <person name="Poyet M."/>
            <person name="Groussin M."/>
            <person name="Gibbons S.M."/>
            <person name="Avila-Pacheco J."/>
            <person name="Jiang X."/>
            <person name="Kearney S.M."/>
            <person name="Perrotta A.R."/>
            <person name="Berdy B."/>
            <person name="Zhao S."/>
            <person name="Lieberman T.D."/>
            <person name="Swanson P.K."/>
            <person name="Smith M."/>
            <person name="Roesemann S."/>
            <person name="Alexander J.E."/>
            <person name="Rich S.A."/>
            <person name="Livny J."/>
            <person name="Vlamakis H."/>
            <person name="Clish C."/>
            <person name="Bullock K."/>
            <person name="Deik A."/>
            <person name="Scott J."/>
            <person name="Pierce K.A."/>
            <person name="Xavier R.J."/>
            <person name="Alm E.J."/>
        </authorList>
    </citation>
    <scope>NUCLEOTIDE SEQUENCE [LARGE SCALE GENOMIC DNA]</scope>
    <source>
        <strain evidence="2 3">BIOML-B9</strain>
    </source>
</reference>
<keyword evidence="1" id="KW-1133">Transmembrane helix</keyword>
<feature type="transmembrane region" description="Helical" evidence="1">
    <location>
        <begin position="104"/>
        <end position="123"/>
    </location>
</feature>